<evidence type="ECO:0000256" key="3">
    <source>
        <dbReference type="ARBA" id="ARBA00022989"/>
    </source>
</evidence>
<feature type="domain" description="O-antigen ligase-related" evidence="6">
    <location>
        <begin position="223"/>
        <end position="343"/>
    </location>
</feature>
<evidence type="ECO:0000256" key="2">
    <source>
        <dbReference type="ARBA" id="ARBA00022692"/>
    </source>
</evidence>
<dbReference type="InterPro" id="IPR007016">
    <property type="entry name" value="O-antigen_ligase-rel_domated"/>
</dbReference>
<comment type="caution">
    <text evidence="7">The sequence shown here is derived from an EMBL/GenBank/DDBJ whole genome shotgun (WGS) entry which is preliminary data.</text>
</comment>
<protein>
    <submittedName>
        <fullName evidence="7">O-antigen ligase-like membrane protein</fullName>
    </submittedName>
</protein>
<evidence type="ECO:0000256" key="4">
    <source>
        <dbReference type="ARBA" id="ARBA00023136"/>
    </source>
</evidence>
<dbReference type="EMBL" id="QJJS01000009">
    <property type="protein sequence ID" value="PXW95558.1"/>
    <property type="molecule type" value="Genomic_DNA"/>
</dbReference>
<feature type="transmembrane region" description="Helical" evidence="5">
    <location>
        <begin position="85"/>
        <end position="104"/>
    </location>
</feature>
<dbReference type="Pfam" id="PF04932">
    <property type="entry name" value="Wzy_C"/>
    <property type="match status" value="1"/>
</dbReference>
<comment type="subcellular location">
    <subcellularLocation>
        <location evidence="1">Membrane</location>
        <topology evidence="1">Multi-pass membrane protein</topology>
    </subcellularLocation>
</comment>
<feature type="transmembrane region" description="Helical" evidence="5">
    <location>
        <begin position="192"/>
        <end position="207"/>
    </location>
</feature>
<dbReference type="GO" id="GO:0016874">
    <property type="term" value="F:ligase activity"/>
    <property type="evidence" value="ECO:0007669"/>
    <property type="project" value="UniProtKB-KW"/>
</dbReference>
<dbReference type="PANTHER" id="PTHR37422">
    <property type="entry name" value="TEICHURONIC ACID BIOSYNTHESIS PROTEIN TUAE"/>
    <property type="match status" value="1"/>
</dbReference>
<evidence type="ECO:0000256" key="1">
    <source>
        <dbReference type="ARBA" id="ARBA00004141"/>
    </source>
</evidence>
<evidence type="ECO:0000313" key="8">
    <source>
        <dbReference type="Proteomes" id="UP000247811"/>
    </source>
</evidence>
<keyword evidence="7" id="KW-0436">Ligase</keyword>
<feature type="transmembrane region" description="Helical" evidence="5">
    <location>
        <begin position="393"/>
        <end position="410"/>
    </location>
</feature>
<feature type="transmembrane region" description="Helical" evidence="5">
    <location>
        <begin position="212"/>
        <end position="231"/>
    </location>
</feature>
<evidence type="ECO:0000313" key="7">
    <source>
        <dbReference type="EMBL" id="PXW95558.1"/>
    </source>
</evidence>
<feature type="transmembrane region" description="Helical" evidence="5">
    <location>
        <begin position="59"/>
        <end position="79"/>
    </location>
</feature>
<keyword evidence="4 5" id="KW-0472">Membrane</keyword>
<dbReference type="Proteomes" id="UP000247811">
    <property type="component" value="Unassembled WGS sequence"/>
</dbReference>
<evidence type="ECO:0000259" key="6">
    <source>
        <dbReference type="Pfam" id="PF04932"/>
    </source>
</evidence>
<organism evidence="7 8">
    <name type="scientific">Sphaerotilus hippei</name>
    <dbReference type="NCBI Taxonomy" id="744406"/>
    <lineage>
        <taxon>Bacteria</taxon>
        <taxon>Pseudomonadati</taxon>
        <taxon>Pseudomonadota</taxon>
        <taxon>Betaproteobacteria</taxon>
        <taxon>Burkholderiales</taxon>
        <taxon>Sphaerotilaceae</taxon>
        <taxon>Sphaerotilus</taxon>
    </lineage>
</organism>
<feature type="transmembrane region" description="Helical" evidence="5">
    <location>
        <begin position="326"/>
        <end position="348"/>
    </location>
</feature>
<feature type="transmembrane region" description="Helical" evidence="5">
    <location>
        <begin position="111"/>
        <end position="131"/>
    </location>
</feature>
<proteinExistence type="predicted"/>
<sequence>MSFGLFLVYVFLTFSRPIELLAPELGEWRPMLVLWLLAFVTALVRTLQRREWAAPPTFAKLLLAFTLTVAVSQVAAGWAGGAIGALSSFSTSALLYVLVVMNVTTIDRLKAACGAMVAAMVVAALLSTAAYHTGFHAKELVLMQASGKHDTEDPGDVPAPDESELLVPADDHSGWYLWRARGMGFLNDPNDFAQVMVMTLPMLWALWRRRRWAYNLAWVALPTVLLVYTTLLTQSRGAILGIASLLFFGVRKRLGATRTTVLMAVLAVAGVAVSSGSGRAYSSGEQSAADRIEAWSLGLGMLRSRPVFGLGYGNFVEHNYLTAHNSFVLCFSELGLVGFFLWIGMLVLSYKGLSRVIERIGPDHPEHKVAELLRSSLVGFLTCAWFLSRAYEPPLFFLLGLCSAAWYCGAQHDGVNRPGSRGWLAMRDLPWARTSAIAVVLALVAVWMFVRLHFSS</sequence>
<name>A0A318GZH8_9BURK</name>
<keyword evidence="3 5" id="KW-1133">Transmembrane helix</keyword>
<feature type="transmembrane region" description="Helical" evidence="5">
    <location>
        <begin position="31"/>
        <end position="47"/>
    </location>
</feature>
<dbReference type="RefSeq" id="WP_170130716.1">
    <property type="nucleotide sequence ID" value="NZ_QJJS01000009.1"/>
</dbReference>
<dbReference type="AlphaFoldDB" id="A0A318GZH8"/>
<dbReference type="GO" id="GO:0016020">
    <property type="term" value="C:membrane"/>
    <property type="evidence" value="ECO:0007669"/>
    <property type="project" value="UniProtKB-SubCell"/>
</dbReference>
<feature type="transmembrane region" description="Helical" evidence="5">
    <location>
        <begin position="431"/>
        <end position="450"/>
    </location>
</feature>
<accession>A0A318GZH8</accession>
<dbReference type="PANTHER" id="PTHR37422:SF13">
    <property type="entry name" value="LIPOPOLYSACCHARIDE BIOSYNTHESIS PROTEIN PA4999-RELATED"/>
    <property type="match status" value="1"/>
</dbReference>
<evidence type="ECO:0000256" key="5">
    <source>
        <dbReference type="SAM" id="Phobius"/>
    </source>
</evidence>
<dbReference type="InterPro" id="IPR051533">
    <property type="entry name" value="WaaL-like"/>
</dbReference>
<reference evidence="7 8" key="1">
    <citation type="submission" date="2018-05" db="EMBL/GenBank/DDBJ databases">
        <title>Genomic Encyclopedia of Type Strains, Phase IV (KMG-IV): sequencing the most valuable type-strain genomes for metagenomic binning, comparative biology and taxonomic classification.</title>
        <authorList>
            <person name="Goeker M."/>
        </authorList>
    </citation>
    <scope>NUCLEOTIDE SEQUENCE [LARGE SCALE GENOMIC DNA]</scope>
    <source>
        <strain evidence="7 8">DSM 566</strain>
    </source>
</reference>
<keyword evidence="8" id="KW-1185">Reference proteome</keyword>
<feature type="transmembrane region" description="Helical" evidence="5">
    <location>
        <begin position="261"/>
        <end position="281"/>
    </location>
</feature>
<keyword evidence="2 5" id="KW-0812">Transmembrane</keyword>
<gene>
    <name evidence="7" type="ORF">C7444_109128</name>
</gene>